<sequence length="44" mass="5140">MASLFQEIKSLRTLFADSLPYFLLSLTLFSCFCDMMLKETKNEL</sequence>
<dbReference type="EMBL" id="ACEP01000043">
    <property type="protein sequence ID" value="EEG37333.1"/>
    <property type="molecule type" value="Genomic_DNA"/>
</dbReference>
<dbReference type="AlphaFoldDB" id="C0ETU3"/>
<reference evidence="2 3" key="1">
    <citation type="submission" date="2009-01" db="EMBL/GenBank/DDBJ databases">
        <authorList>
            <person name="Fulton L."/>
            <person name="Clifton S."/>
            <person name="Fulton B."/>
            <person name="Xu J."/>
            <person name="Minx P."/>
            <person name="Pepin K.H."/>
            <person name="Johnson M."/>
            <person name="Bhonagiri V."/>
            <person name="Nash W.E."/>
            <person name="Mardis E.R."/>
            <person name="Wilson R.K."/>
        </authorList>
    </citation>
    <scope>NUCLEOTIDE SEQUENCE [LARGE SCALE GENOMIC DNA]</scope>
    <source>
        <strain evidence="2 3">DSM 3353</strain>
    </source>
</reference>
<protein>
    <submittedName>
        <fullName evidence="2">Uncharacterized protein</fullName>
    </submittedName>
</protein>
<dbReference type="Proteomes" id="UP000003174">
    <property type="component" value="Unassembled WGS sequence"/>
</dbReference>
<keyword evidence="1" id="KW-1133">Transmembrane helix</keyword>
<organism evidence="2 3">
    <name type="scientific">Anaerobutyricum hallii DSM 3353</name>
    <dbReference type="NCBI Taxonomy" id="411469"/>
    <lineage>
        <taxon>Bacteria</taxon>
        <taxon>Bacillati</taxon>
        <taxon>Bacillota</taxon>
        <taxon>Clostridia</taxon>
        <taxon>Lachnospirales</taxon>
        <taxon>Lachnospiraceae</taxon>
        <taxon>Anaerobutyricum</taxon>
    </lineage>
</organism>
<name>C0ETU3_9FIRM</name>
<evidence type="ECO:0000313" key="3">
    <source>
        <dbReference type="Proteomes" id="UP000003174"/>
    </source>
</evidence>
<comment type="caution">
    <text evidence="2">The sequence shown here is derived from an EMBL/GenBank/DDBJ whole genome shotgun (WGS) entry which is preliminary data.</text>
</comment>
<keyword evidence="1" id="KW-0472">Membrane</keyword>
<keyword evidence="1" id="KW-0812">Transmembrane</keyword>
<evidence type="ECO:0000313" key="2">
    <source>
        <dbReference type="EMBL" id="EEG37333.1"/>
    </source>
</evidence>
<gene>
    <name evidence="2" type="ORF">EUBHAL_00825</name>
</gene>
<reference evidence="2 3" key="2">
    <citation type="submission" date="2009-02" db="EMBL/GenBank/DDBJ databases">
        <title>Draft genome sequence of Eubacterium hallii (DSM 3353).</title>
        <authorList>
            <person name="Sudarsanam P."/>
            <person name="Ley R."/>
            <person name="Guruge J."/>
            <person name="Turnbaugh P.J."/>
            <person name="Mahowald M."/>
            <person name="Liep D."/>
            <person name="Gordon J."/>
        </authorList>
    </citation>
    <scope>NUCLEOTIDE SEQUENCE [LARGE SCALE GENOMIC DNA]</scope>
    <source>
        <strain evidence="2 3">DSM 3353</strain>
    </source>
</reference>
<evidence type="ECO:0000256" key="1">
    <source>
        <dbReference type="SAM" id="Phobius"/>
    </source>
</evidence>
<feature type="transmembrane region" description="Helical" evidence="1">
    <location>
        <begin position="20"/>
        <end position="37"/>
    </location>
</feature>
<proteinExistence type="predicted"/>
<accession>C0ETU3</accession>